<dbReference type="RefSeq" id="WP_184091559.1">
    <property type="nucleotide sequence ID" value="NZ_JACIJF010000025.1"/>
</dbReference>
<sequence length="443" mass="47626">MSDLHLSRRAALTLPFALAGSSLMFTRACAASPSTMLIPEDFGAIGHATRAQAAQGRDATEALQRMAIEAARRGVACGGTQGRWYVAGTIDWPSGSHVIGLNILTTPGATDATPYTIASTHEPKRDLTFTDCMVDGNRRNQDLLRTSGGDGRRFGWLLSGYRPGAVKGVSLTRCRAWNCATDGFATWCNGVEQPPGAGYFFGDIQLVDCDFQWNGRHGGSLMGVDGFRMQGGYLKNNGKDLAASGALPASNGTRARALAAGGGTRRYGRPWDCESSLPGEGFRNITFADVDMRDNVGGLLFHHYFYQDGRIASNLRVEQCLLSDPEGQTTGDGSLLFYAVDARTGHPFQDRTVAFDGIEAIDNQYDRHGIAVYSADHVVILGGRATMTGPGYWGHYATISQGGDNLRINVPSNRDRIWRVKGDRQGLVDGRLSSGRIEASSAS</sequence>
<evidence type="ECO:0000313" key="3">
    <source>
        <dbReference type="Proteomes" id="UP000527143"/>
    </source>
</evidence>
<reference evidence="2 3" key="1">
    <citation type="submission" date="2020-08" db="EMBL/GenBank/DDBJ databases">
        <title>Genomic Encyclopedia of Type Strains, Phase IV (KMG-IV): sequencing the most valuable type-strain genomes for metagenomic binning, comparative biology and taxonomic classification.</title>
        <authorList>
            <person name="Goeker M."/>
        </authorList>
    </citation>
    <scope>NUCLEOTIDE SEQUENCE [LARGE SCALE GENOMIC DNA]</scope>
    <source>
        <strain evidence="2 3">DSM 26736</strain>
    </source>
</reference>
<dbReference type="InterPro" id="IPR011050">
    <property type="entry name" value="Pectin_lyase_fold/virulence"/>
</dbReference>
<keyword evidence="3" id="KW-1185">Reference proteome</keyword>
<dbReference type="SUPFAM" id="SSF51126">
    <property type="entry name" value="Pectin lyase-like"/>
    <property type="match status" value="1"/>
</dbReference>
<name>A0A840YSX6_9SPHN</name>
<dbReference type="Proteomes" id="UP000527143">
    <property type="component" value="Unassembled WGS sequence"/>
</dbReference>
<accession>A0A840YSX6</accession>
<gene>
    <name evidence="2" type="ORF">FHT02_004036</name>
</gene>
<keyword evidence="1" id="KW-0732">Signal</keyword>
<evidence type="ECO:0000313" key="2">
    <source>
        <dbReference type="EMBL" id="MBB5712775.1"/>
    </source>
</evidence>
<dbReference type="AlphaFoldDB" id="A0A840YSX6"/>
<organism evidence="2 3">
    <name type="scientific">Sphingomonas xinjiangensis</name>
    <dbReference type="NCBI Taxonomy" id="643568"/>
    <lineage>
        <taxon>Bacteria</taxon>
        <taxon>Pseudomonadati</taxon>
        <taxon>Pseudomonadota</taxon>
        <taxon>Alphaproteobacteria</taxon>
        <taxon>Sphingomonadales</taxon>
        <taxon>Sphingomonadaceae</taxon>
        <taxon>Sphingomonas</taxon>
    </lineage>
</organism>
<evidence type="ECO:0000256" key="1">
    <source>
        <dbReference type="SAM" id="SignalP"/>
    </source>
</evidence>
<dbReference type="EMBL" id="JACIJF010000025">
    <property type="protein sequence ID" value="MBB5712775.1"/>
    <property type="molecule type" value="Genomic_DNA"/>
</dbReference>
<comment type="caution">
    <text evidence="2">The sequence shown here is derived from an EMBL/GenBank/DDBJ whole genome shotgun (WGS) entry which is preliminary data.</text>
</comment>
<proteinExistence type="predicted"/>
<dbReference type="InterPro" id="IPR012334">
    <property type="entry name" value="Pectin_lyas_fold"/>
</dbReference>
<feature type="signal peptide" evidence="1">
    <location>
        <begin position="1"/>
        <end position="30"/>
    </location>
</feature>
<feature type="chain" id="PRO_5033054595" evidence="1">
    <location>
        <begin position="31"/>
        <end position="443"/>
    </location>
</feature>
<dbReference type="Gene3D" id="2.160.20.10">
    <property type="entry name" value="Single-stranded right-handed beta-helix, Pectin lyase-like"/>
    <property type="match status" value="1"/>
</dbReference>
<protein>
    <submittedName>
        <fullName evidence="2">Uncharacterized protein</fullName>
    </submittedName>
</protein>